<dbReference type="EMBL" id="BK015179">
    <property type="protein sequence ID" value="DAD94652.1"/>
    <property type="molecule type" value="Genomic_DNA"/>
</dbReference>
<organism evidence="1">
    <name type="scientific">Siphoviridae sp. ctrKX6</name>
    <dbReference type="NCBI Taxonomy" id="2826476"/>
    <lineage>
        <taxon>Viruses</taxon>
        <taxon>Duplodnaviria</taxon>
        <taxon>Heunggongvirae</taxon>
        <taxon>Uroviricota</taxon>
        <taxon>Caudoviricetes</taxon>
    </lineage>
</organism>
<reference evidence="1" key="1">
    <citation type="journal article" date="2021" name="Proc. Natl. Acad. Sci. U.S.A.">
        <title>A Catalog of Tens of Thousands of Viruses from Human Metagenomes Reveals Hidden Associations with Chronic Diseases.</title>
        <authorList>
            <person name="Tisza M.J."/>
            <person name="Buck C.B."/>
        </authorList>
    </citation>
    <scope>NUCLEOTIDE SEQUENCE</scope>
    <source>
        <strain evidence="1">CtrKX6</strain>
    </source>
</reference>
<sequence length="163" mass="18808">MTEILKTQNKTWGFWGTASNHIEHKKEMQAFWDKAAEIIQSKGLTPQQTLGLMDSRWGRHIADEFAEELSTNLETFASVFKRQMSTIRLIKEFRYYVDPKAFPDVKPRAYDNFARDLTKLCKTYGVTIKCIGGVVLHSQDEIKKLLGYSSDLDSGDILPIWRD</sequence>
<evidence type="ECO:0000313" key="1">
    <source>
        <dbReference type="EMBL" id="DAD94652.1"/>
    </source>
</evidence>
<name>A0A8S5NJW8_9CAUD</name>
<accession>A0A8S5NJW8</accession>
<protein>
    <submittedName>
        <fullName evidence="1">Uncharacterized protein</fullName>
    </submittedName>
</protein>
<proteinExistence type="predicted"/>